<reference evidence="2" key="1">
    <citation type="submission" date="2022-07" db="EMBL/GenBank/DDBJ databases">
        <title>Enhanced cultured diversity of the mouse gut microbiota enables custom-made synthetic communities.</title>
        <authorList>
            <person name="Afrizal A."/>
        </authorList>
    </citation>
    <scope>NUCLEOTIDE SEQUENCE</scope>
    <source>
        <strain evidence="2">DSM 28593</strain>
    </source>
</reference>
<dbReference type="NCBIfam" id="NF040898">
    <property type="entry name" value="CC_mini_metal"/>
    <property type="match status" value="1"/>
</dbReference>
<comment type="caution">
    <text evidence="2">The sequence shown here is derived from an EMBL/GenBank/DDBJ whole genome shotgun (WGS) entry which is preliminary data.</text>
</comment>
<evidence type="ECO:0000313" key="2">
    <source>
        <dbReference type="EMBL" id="MCR1898564.1"/>
    </source>
</evidence>
<dbReference type="EMBL" id="JANKAS010000004">
    <property type="protein sequence ID" value="MCR1898564.1"/>
    <property type="molecule type" value="Genomic_DNA"/>
</dbReference>
<feature type="region of interest" description="Disordered" evidence="1">
    <location>
        <begin position="29"/>
        <end position="52"/>
    </location>
</feature>
<dbReference type="AlphaFoldDB" id="A0AAE3HGE7"/>
<keyword evidence="3" id="KW-1185">Reference proteome</keyword>
<protein>
    <submittedName>
        <fullName evidence="2">LDCC motif putative metal-binding protein</fullName>
    </submittedName>
</protein>
<evidence type="ECO:0000313" key="3">
    <source>
        <dbReference type="Proteomes" id="UP001205748"/>
    </source>
</evidence>
<sequence length="52" mass="6247">MKKWFSHFLKKLEQANKENFGSERMDCCAVNQKSNHDRNTNKGKQTKDRNFQ</sequence>
<name>A0AAE3HGE7_9FIRM</name>
<organism evidence="2 3">
    <name type="scientific">Irregularibacter muris</name>
    <dbReference type="NCBI Taxonomy" id="1796619"/>
    <lineage>
        <taxon>Bacteria</taxon>
        <taxon>Bacillati</taxon>
        <taxon>Bacillota</taxon>
        <taxon>Clostridia</taxon>
        <taxon>Eubacteriales</taxon>
        <taxon>Eubacteriaceae</taxon>
        <taxon>Irregularibacter</taxon>
    </lineage>
</organism>
<accession>A0AAE3HGE7</accession>
<evidence type="ECO:0000256" key="1">
    <source>
        <dbReference type="SAM" id="MobiDB-lite"/>
    </source>
</evidence>
<dbReference type="RefSeq" id="WP_257530065.1">
    <property type="nucleotide sequence ID" value="NZ_JANKAS010000004.1"/>
</dbReference>
<proteinExistence type="predicted"/>
<dbReference type="Proteomes" id="UP001205748">
    <property type="component" value="Unassembled WGS sequence"/>
</dbReference>
<gene>
    <name evidence="2" type="ORF">NSA47_06105</name>
</gene>
<feature type="compositionally biased region" description="Basic and acidic residues" evidence="1">
    <location>
        <begin position="34"/>
        <end position="52"/>
    </location>
</feature>